<feature type="compositionally biased region" description="Pro residues" evidence="3">
    <location>
        <begin position="56"/>
        <end position="69"/>
    </location>
</feature>
<dbReference type="PANTHER" id="PTHR47227">
    <property type="entry name" value="DNA-DIRECTED RNA POLYMERASE SUBUNIT K"/>
    <property type="match status" value="1"/>
</dbReference>
<dbReference type="GO" id="GO:0042797">
    <property type="term" value="P:tRNA transcription by RNA polymerase III"/>
    <property type="evidence" value="ECO:0007669"/>
    <property type="project" value="TreeGrafter"/>
</dbReference>
<feature type="compositionally biased region" description="Basic and acidic residues" evidence="3">
    <location>
        <begin position="7"/>
        <end position="54"/>
    </location>
</feature>
<organism evidence="4">
    <name type="scientific">viral metagenome</name>
    <dbReference type="NCBI Taxonomy" id="1070528"/>
    <lineage>
        <taxon>unclassified sequences</taxon>
        <taxon>metagenomes</taxon>
        <taxon>organismal metagenomes</taxon>
    </lineage>
</organism>
<dbReference type="InterPro" id="IPR036161">
    <property type="entry name" value="RPB6/omega-like_sf"/>
</dbReference>
<dbReference type="GO" id="GO:0005665">
    <property type="term" value="C:RNA polymerase II, core complex"/>
    <property type="evidence" value="ECO:0007669"/>
    <property type="project" value="TreeGrafter"/>
</dbReference>
<dbReference type="GO" id="GO:0006366">
    <property type="term" value="P:transcription by RNA polymerase II"/>
    <property type="evidence" value="ECO:0007669"/>
    <property type="project" value="TreeGrafter"/>
</dbReference>
<dbReference type="EMBL" id="MN738797">
    <property type="protein sequence ID" value="QHT37467.1"/>
    <property type="molecule type" value="Genomic_DNA"/>
</dbReference>
<dbReference type="PANTHER" id="PTHR47227:SF5">
    <property type="entry name" value="DNA-DIRECTED RNA POLYMERASES I, II, AND III SUBUNIT RPABC2"/>
    <property type="match status" value="1"/>
</dbReference>
<evidence type="ECO:0000256" key="3">
    <source>
        <dbReference type="SAM" id="MobiDB-lite"/>
    </source>
</evidence>
<dbReference type="GO" id="GO:0003677">
    <property type="term" value="F:DNA binding"/>
    <property type="evidence" value="ECO:0007669"/>
    <property type="project" value="InterPro"/>
</dbReference>
<dbReference type="Pfam" id="PF01192">
    <property type="entry name" value="RNA_pol_Rpb6"/>
    <property type="match status" value="1"/>
</dbReference>
<dbReference type="AlphaFoldDB" id="A0A6C0F6J6"/>
<proteinExistence type="predicted"/>
<keyword evidence="1" id="KW-0240">DNA-directed RNA polymerase</keyword>
<dbReference type="InterPro" id="IPR006110">
    <property type="entry name" value="Pol_omega/Rpo6/RPB6"/>
</dbReference>
<dbReference type="Gene3D" id="3.90.940.10">
    <property type="match status" value="1"/>
</dbReference>
<dbReference type="GO" id="GO:0006360">
    <property type="term" value="P:transcription by RNA polymerase I"/>
    <property type="evidence" value="ECO:0007669"/>
    <property type="project" value="TreeGrafter"/>
</dbReference>
<evidence type="ECO:0000313" key="4">
    <source>
        <dbReference type="EMBL" id="QHT37467.1"/>
    </source>
</evidence>
<accession>A0A6C0F6J6</accession>
<protein>
    <submittedName>
        <fullName evidence="4">Uncharacterized protein</fullName>
    </submittedName>
</protein>
<reference evidence="4" key="1">
    <citation type="journal article" date="2020" name="Nature">
        <title>Giant virus diversity and host interactions through global metagenomics.</title>
        <authorList>
            <person name="Schulz F."/>
            <person name="Roux S."/>
            <person name="Paez-Espino D."/>
            <person name="Jungbluth S."/>
            <person name="Walsh D.A."/>
            <person name="Denef V.J."/>
            <person name="McMahon K.D."/>
            <person name="Konstantinidis K.T."/>
            <person name="Eloe-Fadrosh E.A."/>
            <person name="Kyrpides N.C."/>
            <person name="Woyke T."/>
        </authorList>
    </citation>
    <scope>NUCLEOTIDE SEQUENCE</scope>
    <source>
        <strain evidence="4">GVMAG-S-ERX555997-44</strain>
    </source>
</reference>
<feature type="region of interest" description="Disordered" evidence="3">
    <location>
        <begin position="1"/>
        <end position="88"/>
    </location>
</feature>
<dbReference type="SUPFAM" id="SSF63562">
    <property type="entry name" value="RPB6/omega subunit-like"/>
    <property type="match status" value="1"/>
</dbReference>
<evidence type="ECO:0000256" key="1">
    <source>
        <dbReference type="ARBA" id="ARBA00022478"/>
    </source>
</evidence>
<dbReference type="GO" id="GO:0003899">
    <property type="term" value="F:DNA-directed RNA polymerase activity"/>
    <property type="evidence" value="ECO:0007669"/>
    <property type="project" value="InterPro"/>
</dbReference>
<name>A0A6C0F6J6_9ZZZZ</name>
<keyword evidence="2" id="KW-0804">Transcription</keyword>
<evidence type="ECO:0000256" key="2">
    <source>
        <dbReference type="ARBA" id="ARBA00023163"/>
    </source>
</evidence>
<sequence length="274" mass="30582">MSNSSSNEKEVEKAETKAETAKETAKETKAEVAKETIAEVAKETIAEEAKETIPKEPTPPKAPKAPKAPTPTLLKAPTPTLPKAPTPTLPKETIAEVTKAEVAEVAETKATTDDLVNFFGETKESIFLKESLLDIENAEINLSSDDEEEEIVKIENNIEYNILDKYHPEIKQLNNNELNSKIIIKRNKDGFIDDVNHTTLPIMTRYERAKIIGLRATQINSGTDILIDIPDNIIDGITIAKMELVQKKIPFIIRRPLPNGKSEYWDINDLEIIE</sequence>
<feature type="compositionally biased region" description="Pro residues" evidence="3">
    <location>
        <begin position="79"/>
        <end position="88"/>
    </location>
</feature>
<dbReference type="GO" id="GO:0005736">
    <property type="term" value="C:RNA polymerase I complex"/>
    <property type="evidence" value="ECO:0007669"/>
    <property type="project" value="TreeGrafter"/>
</dbReference>
<dbReference type="GO" id="GO:0005666">
    <property type="term" value="C:RNA polymerase III complex"/>
    <property type="evidence" value="ECO:0007669"/>
    <property type="project" value="TreeGrafter"/>
</dbReference>